<evidence type="ECO:0000256" key="1">
    <source>
        <dbReference type="PROSITE-ProRule" id="PRU00047"/>
    </source>
</evidence>
<comment type="caution">
    <text evidence="4">The sequence shown here is derived from an EMBL/GenBank/DDBJ whole genome shotgun (WGS) entry which is preliminary data.</text>
</comment>
<keyword evidence="1" id="KW-0862">Zinc</keyword>
<dbReference type="AlphaFoldDB" id="A0AAV3ZAF1"/>
<dbReference type="Proteomes" id="UP000735302">
    <property type="component" value="Unassembled WGS sequence"/>
</dbReference>
<feature type="region of interest" description="Disordered" evidence="2">
    <location>
        <begin position="53"/>
        <end position="77"/>
    </location>
</feature>
<dbReference type="SUPFAM" id="SSF57756">
    <property type="entry name" value="Retrovirus zinc finger-like domains"/>
    <property type="match status" value="1"/>
</dbReference>
<evidence type="ECO:0000256" key="2">
    <source>
        <dbReference type="SAM" id="MobiDB-lite"/>
    </source>
</evidence>
<evidence type="ECO:0000313" key="4">
    <source>
        <dbReference type="EMBL" id="GFN91432.1"/>
    </source>
</evidence>
<name>A0AAV3ZAF1_9GAST</name>
<dbReference type="SMART" id="SM00343">
    <property type="entry name" value="ZnF_C2HC"/>
    <property type="match status" value="1"/>
</dbReference>
<protein>
    <recommendedName>
        <fullName evidence="3">CCHC-type domain-containing protein</fullName>
    </recommendedName>
</protein>
<dbReference type="GO" id="GO:0003676">
    <property type="term" value="F:nucleic acid binding"/>
    <property type="evidence" value="ECO:0007669"/>
    <property type="project" value="InterPro"/>
</dbReference>
<dbReference type="Gene3D" id="4.10.60.10">
    <property type="entry name" value="Zinc finger, CCHC-type"/>
    <property type="match status" value="1"/>
</dbReference>
<dbReference type="EMBL" id="BLXT01002143">
    <property type="protein sequence ID" value="GFN91432.1"/>
    <property type="molecule type" value="Genomic_DNA"/>
</dbReference>
<keyword evidence="5" id="KW-1185">Reference proteome</keyword>
<organism evidence="4 5">
    <name type="scientific">Plakobranchus ocellatus</name>
    <dbReference type="NCBI Taxonomy" id="259542"/>
    <lineage>
        <taxon>Eukaryota</taxon>
        <taxon>Metazoa</taxon>
        <taxon>Spiralia</taxon>
        <taxon>Lophotrochozoa</taxon>
        <taxon>Mollusca</taxon>
        <taxon>Gastropoda</taxon>
        <taxon>Heterobranchia</taxon>
        <taxon>Euthyneura</taxon>
        <taxon>Panpulmonata</taxon>
        <taxon>Sacoglossa</taxon>
        <taxon>Placobranchoidea</taxon>
        <taxon>Plakobranchidae</taxon>
        <taxon>Plakobranchus</taxon>
    </lineage>
</organism>
<reference evidence="4 5" key="1">
    <citation type="journal article" date="2021" name="Elife">
        <title>Chloroplast acquisition without the gene transfer in kleptoplastic sea slugs, Plakobranchus ocellatus.</title>
        <authorList>
            <person name="Maeda T."/>
            <person name="Takahashi S."/>
            <person name="Yoshida T."/>
            <person name="Shimamura S."/>
            <person name="Takaki Y."/>
            <person name="Nagai Y."/>
            <person name="Toyoda A."/>
            <person name="Suzuki Y."/>
            <person name="Arimoto A."/>
            <person name="Ishii H."/>
            <person name="Satoh N."/>
            <person name="Nishiyama T."/>
            <person name="Hasebe M."/>
            <person name="Maruyama T."/>
            <person name="Minagawa J."/>
            <person name="Obokata J."/>
            <person name="Shigenobu S."/>
        </authorList>
    </citation>
    <scope>NUCLEOTIDE SEQUENCE [LARGE SCALE GENOMIC DNA]</scope>
</reference>
<evidence type="ECO:0000313" key="5">
    <source>
        <dbReference type="Proteomes" id="UP000735302"/>
    </source>
</evidence>
<evidence type="ECO:0000259" key="3">
    <source>
        <dbReference type="PROSITE" id="PS50158"/>
    </source>
</evidence>
<dbReference type="Pfam" id="PF00098">
    <property type="entry name" value="zf-CCHC"/>
    <property type="match status" value="1"/>
</dbReference>
<proteinExistence type="predicted"/>
<dbReference type="InterPro" id="IPR001878">
    <property type="entry name" value="Znf_CCHC"/>
</dbReference>
<feature type="domain" description="CCHC-type" evidence="3">
    <location>
        <begin position="83"/>
        <end position="97"/>
    </location>
</feature>
<dbReference type="InterPro" id="IPR036875">
    <property type="entry name" value="Znf_CCHC_sf"/>
</dbReference>
<dbReference type="PROSITE" id="PS50158">
    <property type="entry name" value="ZF_CCHC"/>
    <property type="match status" value="1"/>
</dbReference>
<sequence length="159" mass="17978">MYSSCSDELATHLKDRKPTSLEHMKDLANAFTEARPHVHLSMKKPTVGDTFTSAVGVGRSSRPLQKNSDNSRSASNSRANMQCYRCGKYGHIKKQCRVPGHALKPPATKPRRERVLLMFRVRTATRPVSLIFKTSRVALENSAMLLSRPRSTRERTQLR</sequence>
<keyword evidence="1" id="KW-0863">Zinc-finger</keyword>
<keyword evidence="1" id="KW-0479">Metal-binding</keyword>
<gene>
    <name evidence="4" type="ORF">PoB_001793800</name>
</gene>
<dbReference type="GO" id="GO:0008270">
    <property type="term" value="F:zinc ion binding"/>
    <property type="evidence" value="ECO:0007669"/>
    <property type="project" value="UniProtKB-KW"/>
</dbReference>
<feature type="compositionally biased region" description="Low complexity" evidence="2">
    <location>
        <begin position="67"/>
        <end position="77"/>
    </location>
</feature>
<accession>A0AAV3ZAF1</accession>